<reference evidence="1" key="1">
    <citation type="submission" date="2021-02" db="EMBL/GenBank/DDBJ databases">
        <authorList>
            <person name="Dougan E. K."/>
            <person name="Rhodes N."/>
            <person name="Thang M."/>
            <person name="Chan C."/>
        </authorList>
    </citation>
    <scope>NUCLEOTIDE SEQUENCE</scope>
</reference>
<proteinExistence type="predicted"/>
<protein>
    <submittedName>
        <fullName evidence="1">Uncharacterized protein</fullName>
    </submittedName>
</protein>
<name>A0A813GY15_POLGL</name>
<dbReference type="AlphaFoldDB" id="A0A813GY15"/>
<evidence type="ECO:0000313" key="2">
    <source>
        <dbReference type="Proteomes" id="UP000654075"/>
    </source>
</evidence>
<organism evidence="1 2">
    <name type="scientific">Polarella glacialis</name>
    <name type="common">Dinoflagellate</name>
    <dbReference type="NCBI Taxonomy" id="89957"/>
    <lineage>
        <taxon>Eukaryota</taxon>
        <taxon>Sar</taxon>
        <taxon>Alveolata</taxon>
        <taxon>Dinophyceae</taxon>
        <taxon>Suessiales</taxon>
        <taxon>Suessiaceae</taxon>
        <taxon>Polarella</taxon>
    </lineage>
</organism>
<dbReference type="Proteomes" id="UP000654075">
    <property type="component" value="Unassembled WGS sequence"/>
</dbReference>
<sequence length="233" mass="24298">MPALLDLGWRPIIFEVCSAQVALVARCLGRARGLPGGEMGVLLAATMAQPGCCAHEVARAVSAAAAGHSFPAVGDATAWRNTARQARGSLFGAADAFLAAAAALDPSLFCYQRSAKQEGGGAGVDIAYRLHAKHKGQVRIFGLDRAGVLARSLGNVACDRCGAWDSLARRVLRFPAGRAARESWRSSVPEALQETVARLPDAEALRLVFGSAPASMPLARAAVKLVACVLQPE</sequence>
<keyword evidence="2" id="KW-1185">Reference proteome</keyword>
<gene>
    <name evidence="1" type="ORF">PGLA1383_LOCUS46555</name>
</gene>
<comment type="caution">
    <text evidence="1">The sequence shown here is derived from an EMBL/GenBank/DDBJ whole genome shotgun (WGS) entry which is preliminary data.</text>
</comment>
<dbReference type="EMBL" id="CAJNNV010029804">
    <property type="protein sequence ID" value="CAE8630160.1"/>
    <property type="molecule type" value="Genomic_DNA"/>
</dbReference>
<evidence type="ECO:0000313" key="1">
    <source>
        <dbReference type="EMBL" id="CAE8630160.1"/>
    </source>
</evidence>
<accession>A0A813GY15</accession>